<keyword evidence="2" id="KW-1185">Reference proteome</keyword>
<accession>E3CUN5</accession>
<proteinExistence type="predicted"/>
<dbReference type="Gene3D" id="3.40.50.11590">
    <property type="match status" value="1"/>
</dbReference>
<name>E3CUN5_9BACT</name>
<dbReference type="HOGENOM" id="CLU_1136483_0_0_0"/>
<dbReference type="OrthoDB" id="3596at2"/>
<evidence type="ECO:0000313" key="1">
    <source>
        <dbReference type="EMBL" id="EFQ23115.1"/>
    </source>
</evidence>
<dbReference type="SUPFAM" id="SSF159713">
    <property type="entry name" value="Dhaf3308-like"/>
    <property type="match status" value="1"/>
</dbReference>
<reference evidence="1 2" key="1">
    <citation type="journal article" date="2010" name="Stand. Genomic Sci.">
        <title>Non-contiguous finished genome sequence of Aminomonas paucivorans type strain (GLU-3).</title>
        <authorList>
            <person name="Pitluck S."/>
            <person name="Yasawong M."/>
            <person name="Held B."/>
            <person name="Lapidus A."/>
            <person name="Nolan M."/>
            <person name="Copeland A."/>
            <person name="Lucas S."/>
            <person name="Del Rio T.G."/>
            <person name="Tice H."/>
            <person name="Cheng J.F."/>
            <person name="Chertkov O."/>
            <person name="Goodwin L."/>
            <person name="Tapia R."/>
            <person name="Han C."/>
            <person name="Liolios K."/>
            <person name="Ivanova N."/>
            <person name="Mavromatis K."/>
            <person name="Ovchinnikova G."/>
            <person name="Pati A."/>
            <person name="Chen A."/>
            <person name="Palaniappan K."/>
            <person name="Land M."/>
            <person name="Hauser L."/>
            <person name="Chang Y.J."/>
            <person name="Jeffries C.D."/>
            <person name="Pukall R."/>
            <person name="Spring S."/>
            <person name="Rohde M."/>
            <person name="Sikorski J."/>
            <person name="Goker M."/>
            <person name="Woyke T."/>
            <person name="Bristow J."/>
            <person name="Eisen J.A."/>
            <person name="Markowitz V."/>
            <person name="Hugenholtz P."/>
            <person name="Kyrpides N.C."/>
            <person name="Klenk H.P."/>
        </authorList>
    </citation>
    <scope>NUCLEOTIDE SEQUENCE [LARGE SCALE GENOMIC DNA]</scope>
    <source>
        <strain evidence="1 2">DSM 12260</strain>
    </source>
</reference>
<protein>
    <submittedName>
        <fullName evidence="1">Uncharacterized protein</fullName>
    </submittedName>
</protein>
<evidence type="ECO:0000313" key="2">
    <source>
        <dbReference type="Proteomes" id="UP000005096"/>
    </source>
</evidence>
<sequence length="251" mass="27541">MLRAAKRRMEEILRDHPEIREGSAPLEIRTLSPQEALGDPEGRDEFPLIRGKEKLVEATYEGQVGQAFTACPSSWSGTVGEWLRLDPEDLAECPLVLSGLNALARHLGLVTEATRHCRDEGPAQCAKTMEGRIRERLGEEGCLLQVGLQPAILKAAVRALGPARVRVLDLQPENVGRKVEGVLIRDGEHDFEESLWGVRLVLVTGSTWANGTFGEIARRVKREGADLVLYGTTAAGPAALMGLERWCFEAE</sequence>
<organism evidence="1 2">
    <name type="scientific">Aminomonas paucivorans DSM 12260</name>
    <dbReference type="NCBI Taxonomy" id="584708"/>
    <lineage>
        <taxon>Bacteria</taxon>
        <taxon>Thermotogati</taxon>
        <taxon>Synergistota</taxon>
        <taxon>Synergistia</taxon>
        <taxon>Synergistales</taxon>
        <taxon>Synergistaceae</taxon>
        <taxon>Aminomonas</taxon>
    </lineage>
</organism>
<dbReference type="AlphaFoldDB" id="E3CUN5"/>
<dbReference type="eggNOG" id="COG2014">
    <property type="taxonomic scope" value="Bacteria"/>
</dbReference>
<dbReference type="Proteomes" id="UP000005096">
    <property type="component" value="Chromosome"/>
</dbReference>
<gene>
    <name evidence="1" type="ORF">Apau_0686</name>
</gene>
<dbReference type="PaxDb" id="584708-Apau_0686"/>
<dbReference type="RefSeq" id="WP_006300277.1">
    <property type="nucleotide sequence ID" value="NZ_CM001022.1"/>
</dbReference>
<dbReference type="EMBL" id="CM001022">
    <property type="protein sequence ID" value="EFQ23115.1"/>
    <property type="molecule type" value="Genomic_DNA"/>
</dbReference>
<dbReference type="STRING" id="584708.Apau_0686"/>